<dbReference type="Proteomes" id="UP000032946">
    <property type="component" value="Chromosome"/>
</dbReference>
<proteinExistence type="predicted"/>
<dbReference type="EMBL" id="FO818640">
    <property type="protein sequence ID" value="CDM98078.1"/>
    <property type="molecule type" value="Genomic_DNA"/>
</dbReference>
<evidence type="ECO:0000313" key="2">
    <source>
        <dbReference type="Proteomes" id="UP000032946"/>
    </source>
</evidence>
<gene>
    <name evidence="1" type="ORF">ARTHRO_60679</name>
</gene>
<evidence type="ECO:0000313" key="1">
    <source>
        <dbReference type="EMBL" id="CDM98078.1"/>
    </source>
</evidence>
<protein>
    <submittedName>
        <fullName evidence="1">Pentapeptide repeat</fullName>
    </submittedName>
</protein>
<dbReference type="RefSeq" id="WP_008055799.1">
    <property type="nucleotide sequence ID" value="NZ_FO818640.1"/>
</dbReference>
<reference evidence="1 2" key="1">
    <citation type="submission" date="2014-02" db="EMBL/GenBank/DDBJ databases">
        <authorList>
            <person name="Genoscope - CEA"/>
        </authorList>
    </citation>
    <scope>NUCLEOTIDE SEQUENCE [LARGE SCALE GENOMIC DNA]</scope>
    <source>
        <strain evidence="1 2">PCC 8005</strain>
    </source>
</reference>
<dbReference type="AlphaFoldDB" id="A0A9P1KKF1"/>
<sequence>MGYASLDQTNLHQTRLYNTNLKAADLAKAKPTDLTRLYLSQSRYPKGVSTARS</sequence>
<keyword evidence="2" id="KW-1185">Reference proteome</keyword>
<accession>A0A9P1KKF1</accession>
<organism evidence="1 2">
    <name type="scientific">Limnospira indica PCC 8005</name>
    <dbReference type="NCBI Taxonomy" id="376219"/>
    <lineage>
        <taxon>Bacteria</taxon>
        <taxon>Bacillati</taxon>
        <taxon>Cyanobacteriota</taxon>
        <taxon>Cyanophyceae</taxon>
        <taxon>Oscillatoriophycideae</taxon>
        <taxon>Oscillatoriales</taxon>
        <taxon>Sirenicapillariaceae</taxon>
        <taxon>Limnospira</taxon>
    </lineage>
</organism>
<name>A0A9P1KKF1_9CYAN</name>
<dbReference type="InterPro" id="IPR001646">
    <property type="entry name" value="5peptide_repeat"/>
</dbReference>
<dbReference type="Pfam" id="PF00805">
    <property type="entry name" value="Pentapeptide"/>
    <property type="match status" value="1"/>
</dbReference>